<comment type="catalytic activity">
    <reaction evidence="13 18">
        <text>L-tyrosyl-[protein] + ATP = O-phospho-L-tyrosyl-[protein] + ADP + H(+)</text>
        <dbReference type="Rhea" id="RHEA:10596"/>
        <dbReference type="Rhea" id="RHEA-COMP:10136"/>
        <dbReference type="Rhea" id="RHEA-COMP:20101"/>
        <dbReference type="ChEBI" id="CHEBI:15378"/>
        <dbReference type="ChEBI" id="CHEBI:30616"/>
        <dbReference type="ChEBI" id="CHEBI:46858"/>
        <dbReference type="ChEBI" id="CHEBI:61978"/>
        <dbReference type="ChEBI" id="CHEBI:456216"/>
        <dbReference type="EC" id="2.7.10.2"/>
    </reaction>
</comment>
<dbReference type="Gene3D" id="4.10.1130.10">
    <property type="entry name" value="btk motif of tyrosine-protein kinase itk"/>
    <property type="match status" value="1"/>
</dbReference>
<dbReference type="InterPro" id="IPR036028">
    <property type="entry name" value="SH3-like_dom_sf"/>
</dbReference>
<evidence type="ECO:0000256" key="10">
    <source>
        <dbReference type="ARBA" id="ARBA00022840"/>
    </source>
</evidence>
<evidence type="ECO:0000256" key="14">
    <source>
        <dbReference type="PROSITE-ProRule" id="PRU00191"/>
    </source>
</evidence>
<dbReference type="InterPro" id="IPR008266">
    <property type="entry name" value="Tyr_kinase_AS"/>
</dbReference>
<dbReference type="PANTHER" id="PTHR24418">
    <property type="entry name" value="TYROSINE-PROTEIN KINASE"/>
    <property type="match status" value="1"/>
</dbReference>
<comment type="cofactor">
    <cofactor evidence="1">
        <name>Zn(2+)</name>
        <dbReference type="ChEBI" id="CHEBI:29105"/>
    </cofactor>
</comment>
<dbReference type="STRING" id="118200.A0A093H172"/>
<dbReference type="PROSITE" id="PS00109">
    <property type="entry name" value="PROTEIN_KINASE_TYR"/>
    <property type="match status" value="1"/>
</dbReference>
<evidence type="ECO:0000256" key="5">
    <source>
        <dbReference type="ARBA" id="ARBA00022723"/>
    </source>
</evidence>
<dbReference type="EMBL" id="KL217074">
    <property type="protein sequence ID" value="KFV73140.1"/>
    <property type="molecule type" value="Genomic_DNA"/>
</dbReference>
<keyword evidence="2 15" id="KW-0728">SH3 domain</keyword>
<sequence length="616" mass="70827">TVILESIFLKRSQQKKKTSPLNFKKRLFLLTESKLSYYEYDFERGRRGSKKGSVDIEKITCVETVVPEHNPPPERQVPEQRAFCSRLGHRHLPSCAAVIRYNSDLVQKYHPCFWIDGQYLCCSQTAKKARGCRLAWETVCLPASQCATLSLALGKMVMKPLPPEPAPSTAGEMKKVVALYNYLPMNAQDLQLQKGEEYFILEESHLPWWKGRDKNGREGYIPSNYVTEASNSLEIFEWYSKNITRSQAEQLLKQEGKEGGFIVRDSTSKTGKYTVSVYSKSSVDPQGTIRHYVVCCTPQHQYYLAEKHLFNTIPELITYHQHNSAGLISRLKYPVSQRQKSAPSTAGLGYGSWEIDPKDLTFLKELGTGQFGVVKYGKWRGQYDVAVKMIREGSMSEEEFIDEAKVMMNLSHEKLVQLYGVCTKQRPIFIITEYMANGCLLNFLRETRQRFQPAQLLEMCKDVCEAMEYLESKQFLHRDLAARNCLVNDQGIVKVSDFGLSRYVLDDEYTSSMGSKFPVRWSPPEVLLYSKFSSKSDVWAFGVLMWEVYSLGKMPYERFNNSETTEHVIQGLRLYRPQQASERVYAIMYSCWHEKAEERPTFTALLGSILDVMDDE</sequence>
<evidence type="ECO:0000259" key="20">
    <source>
        <dbReference type="PROSITE" id="PS50002"/>
    </source>
</evidence>
<keyword evidence="9" id="KW-0862">Zinc</keyword>
<evidence type="ECO:0000256" key="9">
    <source>
        <dbReference type="ARBA" id="ARBA00022833"/>
    </source>
</evidence>
<evidence type="ECO:0000256" key="11">
    <source>
        <dbReference type="ARBA" id="ARBA00022999"/>
    </source>
</evidence>
<dbReference type="PROSITE" id="PS00107">
    <property type="entry name" value="PROTEIN_KINASE_ATP"/>
    <property type="match status" value="1"/>
</dbReference>
<evidence type="ECO:0000256" key="4">
    <source>
        <dbReference type="ARBA" id="ARBA00022679"/>
    </source>
</evidence>
<dbReference type="SMART" id="SM00219">
    <property type="entry name" value="TyrKc"/>
    <property type="match status" value="1"/>
</dbReference>
<dbReference type="PRINTS" id="PR00401">
    <property type="entry name" value="SH2DOMAIN"/>
</dbReference>
<feature type="domain" description="SH2" evidence="19">
    <location>
        <begin position="238"/>
        <end position="335"/>
    </location>
</feature>
<evidence type="ECO:0000256" key="3">
    <source>
        <dbReference type="ARBA" id="ARBA00022553"/>
    </source>
</evidence>
<evidence type="ECO:0000256" key="12">
    <source>
        <dbReference type="ARBA" id="ARBA00023137"/>
    </source>
</evidence>
<dbReference type="InterPro" id="IPR001452">
    <property type="entry name" value="SH3_domain"/>
</dbReference>
<evidence type="ECO:0000256" key="13">
    <source>
        <dbReference type="ARBA" id="ARBA00051245"/>
    </source>
</evidence>
<dbReference type="GO" id="GO:0005829">
    <property type="term" value="C:cytosol"/>
    <property type="evidence" value="ECO:0007669"/>
    <property type="project" value="UniProtKB-ARBA"/>
</dbReference>
<dbReference type="InterPro" id="IPR035574">
    <property type="entry name" value="BTK_SH3"/>
</dbReference>
<keyword evidence="6 17" id="KW-0547">Nucleotide-binding</keyword>
<feature type="non-terminal residue" evidence="22">
    <location>
        <position position="1"/>
    </location>
</feature>
<dbReference type="GO" id="GO:0008270">
    <property type="term" value="F:zinc ion binding"/>
    <property type="evidence" value="ECO:0007669"/>
    <property type="project" value="UniProtKB-KW"/>
</dbReference>
<dbReference type="PRINTS" id="PR00452">
    <property type="entry name" value="SH3DOMAIN"/>
</dbReference>
<dbReference type="CDD" id="cd10397">
    <property type="entry name" value="SH2_Tec_Btk"/>
    <property type="match status" value="1"/>
</dbReference>
<dbReference type="SUPFAM" id="SSF50044">
    <property type="entry name" value="SH3-domain"/>
    <property type="match status" value="1"/>
</dbReference>
<evidence type="ECO:0000256" key="16">
    <source>
        <dbReference type="PROSITE-ProRule" id="PRU00432"/>
    </source>
</evidence>
<dbReference type="Pfam" id="PF00169">
    <property type="entry name" value="PH"/>
    <property type="match status" value="1"/>
</dbReference>
<evidence type="ECO:0000256" key="18">
    <source>
        <dbReference type="RuleBase" id="RU362096"/>
    </source>
</evidence>
<dbReference type="InterPro" id="IPR000980">
    <property type="entry name" value="SH2"/>
</dbReference>
<dbReference type="SMART" id="SM00252">
    <property type="entry name" value="SH2"/>
    <property type="match status" value="1"/>
</dbReference>
<dbReference type="InterPro" id="IPR011993">
    <property type="entry name" value="PH-like_dom_sf"/>
</dbReference>
<evidence type="ECO:0000256" key="8">
    <source>
        <dbReference type="ARBA" id="ARBA00022777"/>
    </source>
</evidence>
<dbReference type="InterPro" id="IPR011009">
    <property type="entry name" value="Kinase-like_dom_sf"/>
</dbReference>
<dbReference type="Pfam" id="PF07714">
    <property type="entry name" value="PK_Tyr_Ser-Thr"/>
    <property type="match status" value="1"/>
</dbReference>
<dbReference type="SMART" id="SM00107">
    <property type="entry name" value="BTK"/>
    <property type="match status" value="1"/>
</dbReference>
<dbReference type="FunFam" id="1.10.510.10:FF:000052">
    <property type="entry name" value="Tyrosine-protein kinase"/>
    <property type="match status" value="1"/>
</dbReference>
<feature type="binding site" evidence="17">
    <location>
        <position position="388"/>
    </location>
    <ligand>
        <name>ATP</name>
        <dbReference type="ChEBI" id="CHEBI:30616"/>
    </ligand>
</feature>
<keyword evidence="10 17" id="KW-0067">ATP-binding</keyword>
<evidence type="ECO:0000259" key="21">
    <source>
        <dbReference type="PROSITE" id="PS50011"/>
    </source>
</evidence>
<dbReference type="SUPFAM" id="SSF50729">
    <property type="entry name" value="PH domain-like"/>
    <property type="match status" value="1"/>
</dbReference>
<dbReference type="InterPro" id="IPR017441">
    <property type="entry name" value="Protein_kinase_ATP_BS"/>
</dbReference>
<protein>
    <recommendedName>
        <fullName evidence="18">Tyrosine-protein kinase</fullName>
        <ecNumber evidence="18">2.7.10.2</ecNumber>
    </recommendedName>
</protein>
<evidence type="ECO:0000256" key="2">
    <source>
        <dbReference type="ARBA" id="ARBA00022443"/>
    </source>
</evidence>
<dbReference type="PROSITE" id="PS50002">
    <property type="entry name" value="SH3"/>
    <property type="match status" value="1"/>
</dbReference>
<keyword evidence="3" id="KW-0597">Phosphoprotein</keyword>
<reference evidence="22 23" key="1">
    <citation type="submission" date="2014-04" db="EMBL/GenBank/DDBJ databases">
        <title>Genome evolution of avian class.</title>
        <authorList>
            <person name="Zhang G."/>
            <person name="Li C."/>
        </authorList>
    </citation>
    <scope>NUCLEOTIDE SEQUENCE [LARGE SCALE GENOMIC DNA]</scope>
    <source>
        <strain evidence="22">BGI_N307</strain>
    </source>
</reference>
<dbReference type="InterPro" id="IPR000719">
    <property type="entry name" value="Prot_kinase_dom"/>
</dbReference>
<keyword evidence="7 16" id="KW-0863">Zinc-finger</keyword>
<organism evidence="22 23">
    <name type="scientific">Dryobates pubescens</name>
    <name type="common">Downy woodpecker</name>
    <name type="synonym">Picoides pubescens</name>
    <dbReference type="NCBI Taxonomy" id="118200"/>
    <lineage>
        <taxon>Eukaryota</taxon>
        <taxon>Metazoa</taxon>
        <taxon>Chordata</taxon>
        <taxon>Craniata</taxon>
        <taxon>Vertebrata</taxon>
        <taxon>Euteleostomi</taxon>
        <taxon>Archelosauria</taxon>
        <taxon>Archosauria</taxon>
        <taxon>Dinosauria</taxon>
        <taxon>Saurischia</taxon>
        <taxon>Theropoda</taxon>
        <taxon>Coelurosauria</taxon>
        <taxon>Aves</taxon>
        <taxon>Neognathae</taxon>
        <taxon>Neoaves</taxon>
        <taxon>Telluraves</taxon>
        <taxon>Coraciimorphae</taxon>
        <taxon>Piciformes</taxon>
        <taxon>Picidae</taxon>
        <taxon>Dryobates</taxon>
    </lineage>
</organism>
<dbReference type="Proteomes" id="UP000053875">
    <property type="component" value="Unassembled WGS sequence"/>
</dbReference>
<dbReference type="Pfam" id="PF00017">
    <property type="entry name" value="SH2"/>
    <property type="match status" value="1"/>
</dbReference>
<evidence type="ECO:0000256" key="7">
    <source>
        <dbReference type="ARBA" id="ARBA00022771"/>
    </source>
</evidence>
<dbReference type="GO" id="GO:0035556">
    <property type="term" value="P:intracellular signal transduction"/>
    <property type="evidence" value="ECO:0007669"/>
    <property type="project" value="InterPro"/>
</dbReference>
<evidence type="ECO:0000313" key="23">
    <source>
        <dbReference type="Proteomes" id="UP000053875"/>
    </source>
</evidence>
<dbReference type="CDD" id="cd05113">
    <property type="entry name" value="PTKc_Btk_Bmx"/>
    <property type="match status" value="1"/>
</dbReference>
<dbReference type="InterPro" id="IPR001849">
    <property type="entry name" value="PH_domain"/>
</dbReference>
<keyword evidence="12 18" id="KW-0829">Tyrosine-protein kinase</keyword>
<dbReference type="InterPro" id="IPR001245">
    <property type="entry name" value="Ser-Thr/Tyr_kinase_cat_dom"/>
</dbReference>
<dbReference type="CDD" id="cd11906">
    <property type="entry name" value="SH3_BTK"/>
    <property type="match status" value="1"/>
</dbReference>
<dbReference type="PROSITE" id="PS50001">
    <property type="entry name" value="SH2"/>
    <property type="match status" value="1"/>
</dbReference>
<keyword evidence="11 14" id="KW-0727">SH2 domain</keyword>
<dbReference type="PROSITE" id="PS51113">
    <property type="entry name" value="ZF_BTK"/>
    <property type="match status" value="1"/>
</dbReference>
<dbReference type="Gene3D" id="2.30.29.30">
    <property type="entry name" value="Pleckstrin-homology domain (PH domain)/Phosphotyrosine-binding domain (PTB)"/>
    <property type="match status" value="1"/>
</dbReference>
<keyword evidence="4 18" id="KW-0808">Transferase</keyword>
<comment type="similarity">
    <text evidence="18">Belongs to the protein kinase superfamily. Tyr protein kinase family.</text>
</comment>
<dbReference type="AlphaFoldDB" id="A0A093H172"/>
<evidence type="ECO:0000256" key="17">
    <source>
        <dbReference type="PROSITE-ProRule" id="PRU10141"/>
    </source>
</evidence>
<gene>
    <name evidence="22" type="ORF">N307_12502</name>
</gene>
<dbReference type="FunFam" id="3.30.505.10:FF:000040">
    <property type="entry name" value="Tyrosine-protein kinase"/>
    <property type="match status" value="1"/>
</dbReference>
<keyword evidence="23" id="KW-1185">Reference proteome</keyword>
<keyword evidence="5" id="KW-0479">Metal-binding</keyword>
<dbReference type="SUPFAM" id="SSF55550">
    <property type="entry name" value="SH2 domain"/>
    <property type="match status" value="1"/>
</dbReference>
<dbReference type="PROSITE" id="PS50011">
    <property type="entry name" value="PROTEIN_KINASE_DOM"/>
    <property type="match status" value="1"/>
</dbReference>
<dbReference type="Gene3D" id="1.10.510.10">
    <property type="entry name" value="Transferase(Phosphotransferase) domain 1"/>
    <property type="match status" value="1"/>
</dbReference>
<evidence type="ECO:0000256" key="6">
    <source>
        <dbReference type="ARBA" id="ARBA00022741"/>
    </source>
</evidence>
<dbReference type="EC" id="2.7.10.2" evidence="18"/>
<dbReference type="InterPro" id="IPR050198">
    <property type="entry name" value="Non-receptor_tyrosine_kinases"/>
</dbReference>
<dbReference type="Gene3D" id="2.30.30.40">
    <property type="entry name" value="SH3 Domains"/>
    <property type="match status" value="1"/>
</dbReference>
<keyword evidence="8 18" id="KW-0418">Kinase</keyword>
<dbReference type="InterPro" id="IPR036860">
    <property type="entry name" value="SH2_dom_sf"/>
</dbReference>
<proteinExistence type="inferred from homology"/>
<dbReference type="SUPFAM" id="SSF56112">
    <property type="entry name" value="Protein kinase-like (PK-like)"/>
    <property type="match status" value="1"/>
</dbReference>
<dbReference type="Gene3D" id="3.30.505.10">
    <property type="entry name" value="SH2 domain"/>
    <property type="match status" value="1"/>
</dbReference>
<evidence type="ECO:0000256" key="15">
    <source>
        <dbReference type="PROSITE-ProRule" id="PRU00192"/>
    </source>
</evidence>
<evidence type="ECO:0000256" key="1">
    <source>
        <dbReference type="ARBA" id="ARBA00001947"/>
    </source>
</evidence>
<feature type="non-terminal residue" evidence="22">
    <location>
        <position position="616"/>
    </location>
</feature>
<dbReference type="FunFam" id="3.30.200.20:FF:000053">
    <property type="entry name" value="Tyrosine-protein kinase"/>
    <property type="match status" value="1"/>
</dbReference>
<dbReference type="InterPro" id="IPR020635">
    <property type="entry name" value="Tyr_kinase_cat_dom"/>
</dbReference>
<dbReference type="SMART" id="SM00326">
    <property type="entry name" value="SH3"/>
    <property type="match status" value="1"/>
</dbReference>
<dbReference type="GO" id="GO:0004715">
    <property type="term" value="F:non-membrane spanning protein tyrosine kinase activity"/>
    <property type="evidence" value="ECO:0007669"/>
    <property type="project" value="UniProtKB-EC"/>
</dbReference>
<dbReference type="PRINTS" id="PR00109">
    <property type="entry name" value="TYRKINASE"/>
</dbReference>
<dbReference type="Pfam" id="PF00779">
    <property type="entry name" value="BTK"/>
    <property type="match status" value="1"/>
</dbReference>
<dbReference type="GO" id="GO:0005524">
    <property type="term" value="F:ATP binding"/>
    <property type="evidence" value="ECO:0007669"/>
    <property type="project" value="UniProtKB-UniRule"/>
</dbReference>
<dbReference type="Pfam" id="PF00018">
    <property type="entry name" value="SH3_1"/>
    <property type="match status" value="1"/>
</dbReference>
<feature type="domain" description="Protein kinase" evidence="21">
    <location>
        <begin position="360"/>
        <end position="613"/>
    </location>
</feature>
<feature type="domain" description="SH3" evidence="20">
    <location>
        <begin position="171"/>
        <end position="231"/>
    </location>
</feature>
<name>A0A093H172_DRYPU</name>
<evidence type="ECO:0000313" key="22">
    <source>
        <dbReference type="EMBL" id="KFV73140.1"/>
    </source>
</evidence>
<evidence type="ECO:0000259" key="19">
    <source>
        <dbReference type="PROSITE" id="PS50001"/>
    </source>
</evidence>
<accession>A0A093H172</accession>
<dbReference type="InterPro" id="IPR001562">
    <property type="entry name" value="Znf_Btk_motif"/>
</dbReference>